<feature type="transmembrane region" description="Helical" evidence="8">
    <location>
        <begin position="951"/>
        <end position="975"/>
    </location>
</feature>
<dbReference type="SUPFAM" id="SSF82866">
    <property type="entry name" value="Multidrug efflux transporter AcrB transmembrane domain"/>
    <property type="match status" value="2"/>
</dbReference>
<feature type="transmembrane region" description="Helical" evidence="8">
    <location>
        <begin position="460"/>
        <end position="479"/>
    </location>
</feature>
<dbReference type="PANTHER" id="PTHR32063:SF19">
    <property type="entry name" value="CATION EFFLUX SYSTEM PROTEIN CUSA"/>
    <property type="match status" value="1"/>
</dbReference>
<dbReference type="InterPro" id="IPR001036">
    <property type="entry name" value="Acrflvin-R"/>
</dbReference>
<feature type="transmembrane region" description="Helical" evidence="8">
    <location>
        <begin position="1008"/>
        <end position="1025"/>
    </location>
</feature>
<dbReference type="PANTHER" id="PTHR32063">
    <property type="match status" value="1"/>
</dbReference>
<feature type="transmembrane region" description="Helical" evidence="8">
    <location>
        <begin position="337"/>
        <end position="356"/>
    </location>
</feature>
<evidence type="ECO:0000256" key="5">
    <source>
        <dbReference type="ARBA" id="ARBA00022692"/>
    </source>
</evidence>
<comment type="subcellular location">
    <subcellularLocation>
        <location evidence="1">Cell membrane</location>
        <topology evidence="1">Multi-pass membrane protein</topology>
    </subcellularLocation>
</comment>
<dbReference type="NCBIfam" id="TIGR00914">
    <property type="entry name" value="2A0601"/>
    <property type="match status" value="1"/>
</dbReference>
<sequence length="1088" mass="118534">MLSSVIEWSARNRLLVGMLTLLLAAAGTWATLSIPIDAFPDLSPTQVIVKTEYPGQGPQIVEQQVTYPLTTSLMSVPFAKTVRGYSMFGTSFVYVIFEDGTDMYWARSRVLEYLNTVSEDLPASAKPALGPDASGVGWVYQYTLRDTTGQHDLAELRSIQDFFLRYELQGVDGVSEVASVGGFKKQYQVVVDPQKLSAYGVPLQHVKMALKRSNQDVGGRLLEMGEREFIVRGKGYLEGVDDIRSVGLTSSNGTPLTIGDIARVQVGPELRRGIAEVDGVGEVVGGIVVMRSGENAMEVIERTEARLDELSASLPSGVEIVTQYNRRPLIERAIDTLTTQLIEEMIVVALVVLLFLLHARSAVVALITVPVGIVVSLLVMHLLGINANVMSLGGIAIAIGVMVDASLVMVENAHKHLERIREARYAEATGDGAGDGASGEEPEIDNGERIEAVIAAAKEVGPSLFFSLLIITVSFLPVFTLQQVEGRLFRPLAFTKTFAMAAASLLAVTLVPALMVTFVKGRIRKESENPIARFFIGAYRPVIRHVLRRPVTVLVGATALLLITLLPIQRMTLGTAYVPFPQIGSEFMPPLNEGDLLYMPTTLPGVSPQKAKELLQQTDRIIAQFPEVESVFGKAGRAETATDPAPLSMLETTIQLKPKDEWRDGMTRQKLIREMDAALQIPGLTNAWTQPIEARTDMLATGIKTPVGIKVAGEDLKTLEQIGEQLEAVLAPLSGTQSVYAERVMGGTFLDIEVDRREVARYGLTTGDVQDVIQTAIGGMPVTTTVEGLERYSVNVRYPRGLRDNLPALRDVRVPLPRGGEIPLGQVATFERVEGPPMIKSEQARPNAWVFVDITDRTDVGTYVQNAKEVVREQIDLPAGYALTWSGQYQYMERANERLQLLVPITIAIIFLLLLIHFRSAMKSALLLGLLPFCAVGAIWLMWMLDFNMSIAVGVGFIAVAGLAAETGVVMLVYLDEAIERYRDRGDLGSIEALRSALEAGSVMRVRPLLMTVFTTFFGLLPLMFSTGTGAQVMQRLATPMVGGLASAAMLTLVVLPAAYMVVHRRRLEPAPVDGSRTVDAVADSMEV</sequence>
<dbReference type="Gene3D" id="3.30.2090.10">
    <property type="entry name" value="Multidrug efflux transporter AcrB TolC docking domain, DN and DC subdomains"/>
    <property type="match status" value="2"/>
</dbReference>
<dbReference type="Pfam" id="PF00873">
    <property type="entry name" value="ACR_tran"/>
    <property type="match status" value="1"/>
</dbReference>
<evidence type="ECO:0000256" key="2">
    <source>
        <dbReference type="ARBA" id="ARBA00010942"/>
    </source>
</evidence>
<dbReference type="PRINTS" id="PR00702">
    <property type="entry name" value="ACRIFLAVINRP"/>
</dbReference>
<comment type="similarity">
    <text evidence="2">Belongs to the resistance-nodulation-cell division (RND) (TC 2.A.6) family.</text>
</comment>
<name>A0A2A8CZR6_9BACT</name>
<dbReference type="InterPro" id="IPR027463">
    <property type="entry name" value="AcrB_DN_DC_subdom"/>
</dbReference>
<dbReference type="SUPFAM" id="SSF82693">
    <property type="entry name" value="Multidrug efflux transporter AcrB pore domain, PN1, PN2, PC1 and PC2 subdomains"/>
    <property type="match status" value="2"/>
</dbReference>
<gene>
    <name evidence="9" type="ORF">CRI94_07035</name>
</gene>
<evidence type="ECO:0000256" key="1">
    <source>
        <dbReference type="ARBA" id="ARBA00004651"/>
    </source>
</evidence>
<comment type="caution">
    <text evidence="9">The sequence shown here is derived from an EMBL/GenBank/DDBJ whole genome shotgun (WGS) entry which is preliminary data.</text>
</comment>
<keyword evidence="10" id="KW-1185">Reference proteome</keyword>
<evidence type="ECO:0000256" key="7">
    <source>
        <dbReference type="ARBA" id="ARBA00023136"/>
    </source>
</evidence>
<keyword evidence="7 8" id="KW-0472">Membrane</keyword>
<dbReference type="InterPro" id="IPR004763">
    <property type="entry name" value="CusA-like"/>
</dbReference>
<dbReference type="SUPFAM" id="SSF82714">
    <property type="entry name" value="Multidrug efflux transporter AcrB TolC docking domain, DN and DC subdomains"/>
    <property type="match status" value="2"/>
</dbReference>
<evidence type="ECO:0000256" key="4">
    <source>
        <dbReference type="ARBA" id="ARBA00022475"/>
    </source>
</evidence>
<dbReference type="AlphaFoldDB" id="A0A2A8CZR6"/>
<organism evidence="9 10">
    <name type="scientific">Longibacter salinarum</name>
    <dbReference type="NCBI Taxonomy" id="1850348"/>
    <lineage>
        <taxon>Bacteria</taxon>
        <taxon>Pseudomonadati</taxon>
        <taxon>Rhodothermota</taxon>
        <taxon>Rhodothermia</taxon>
        <taxon>Rhodothermales</taxon>
        <taxon>Salisaetaceae</taxon>
        <taxon>Longibacter</taxon>
    </lineage>
</organism>
<keyword evidence="6 8" id="KW-1133">Transmembrane helix</keyword>
<feature type="transmembrane region" description="Helical" evidence="8">
    <location>
        <begin position="925"/>
        <end position="945"/>
    </location>
</feature>
<proteinExistence type="inferred from homology"/>
<dbReference type="Gene3D" id="1.20.1640.10">
    <property type="entry name" value="Multidrug efflux transporter AcrB transmembrane domain"/>
    <property type="match status" value="2"/>
</dbReference>
<evidence type="ECO:0000313" key="10">
    <source>
        <dbReference type="Proteomes" id="UP000220102"/>
    </source>
</evidence>
<dbReference type="EMBL" id="PDEQ01000003">
    <property type="protein sequence ID" value="PEN14077.1"/>
    <property type="molecule type" value="Genomic_DNA"/>
</dbReference>
<evidence type="ECO:0000256" key="3">
    <source>
        <dbReference type="ARBA" id="ARBA00022448"/>
    </source>
</evidence>
<reference evidence="9 10" key="1">
    <citation type="submission" date="2017-10" db="EMBL/GenBank/DDBJ databases">
        <title>Draft genome of Longibacter Salinarum.</title>
        <authorList>
            <person name="Goh K.M."/>
            <person name="Shamsir M.S."/>
            <person name="Lim S.W."/>
        </authorList>
    </citation>
    <scope>NUCLEOTIDE SEQUENCE [LARGE SCALE GENOMIC DNA]</scope>
    <source>
        <strain evidence="9 10">KCTC 52045</strain>
    </source>
</reference>
<dbReference type="Gene3D" id="3.30.70.1440">
    <property type="entry name" value="Multidrug efflux transporter AcrB pore domain"/>
    <property type="match status" value="1"/>
</dbReference>
<feature type="transmembrane region" description="Helical" evidence="8">
    <location>
        <begin position="389"/>
        <end position="410"/>
    </location>
</feature>
<dbReference type="Gene3D" id="3.30.70.1430">
    <property type="entry name" value="Multidrug efflux transporter AcrB pore domain"/>
    <property type="match status" value="2"/>
</dbReference>
<dbReference type="GO" id="GO:0042910">
    <property type="term" value="F:xenobiotic transmembrane transporter activity"/>
    <property type="evidence" value="ECO:0007669"/>
    <property type="project" value="TreeGrafter"/>
</dbReference>
<dbReference type="GO" id="GO:0005886">
    <property type="term" value="C:plasma membrane"/>
    <property type="evidence" value="ECO:0007669"/>
    <property type="project" value="UniProtKB-SubCell"/>
</dbReference>
<evidence type="ECO:0000256" key="8">
    <source>
        <dbReference type="SAM" id="Phobius"/>
    </source>
</evidence>
<dbReference type="OrthoDB" id="636130at2"/>
<feature type="transmembrane region" description="Helical" evidence="8">
    <location>
        <begin position="363"/>
        <end position="383"/>
    </location>
</feature>
<dbReference type="RefSeq" id="WP_098075239.1">
    <property type="nucleotide sequence ID" value="NZ_PDEQ01000003.1"/>
</dbReference>
<evidence type="ECO:0000256" key="6">
    <source>
        <dbReference type="ARBA" id="ARBA00022989"/>
    </source>
</evidence>
<dbReference type="Gene3D" id="3.30.70.1320">
    <property type="entry name" value="Multidrug efflux transporter AcrB pore domain like"/>
    <property type="match status" value="1"/>
</dbReference>
<keyword evidence="4" id="KW-1003">Cell membrane</keyword>
<protein>
    <submittedName>
        <fullName evidence="9">CusA/CzcA family heavy metal efflux RND transporter</fullName>
    </submittedName>
</protein>
<evidence type="ECO:0000313" key="9">
    <source>
        <dbReference type="EMBL" id="PEN14077.1"/>
    </source>
</evidence>
<dbReference type="GO" id="GO:0008324">
    <property type="term" value="F:monoatomic cation transmembrane transporter activity"/>
    <property type="evidence" value="ECO:0007669"/>
    <property type="project" value="InterPro"/>
</dbReference>
<feature type="transmembrane region" description="Helical" evidence="8">
    <location>
        <begin position="1037"/>
        <end position="1063"/>
    </location>
</feature>
<feature type="transmembrane region" description="Helical" evidence="8">
    <location>
        <begin position="899"/>
        <end position="918"/>
    </location>
</feature>
<accession>A0A2A8CZR6</accession>
<feature type="transmembrane region" description="Helical" evidence="8">
    <location>
        <begin position="550"/>
        <end position="568"/>
    </location>
</feature>
<keyword evidence="5 8" id="KW-0812">Transmembrane</keyword>
<feature type="transmembrane region" description="Helical" evidence="8">
    <location>
        <begin position="499"/>
        <end position="519"/>
    </location>
</feature>
<keyword evidence="3" id="KW-0813">Transport</keyword>
<dbReference type="Proteomes" id="UP000220102">
    <property type="component" value="Unassembled WGS sequence"/>
</dbReference>